<protein>
    <recommendedName>
        <fullName evidence="2">Thiamine-monophosphate kinase</fullName>
        <shortName evidence="2">TMP kinase</shortName>
        <shortName evidence="2">Thiamine-phosphate kinase</shortName>
        <ecNumber evidence="2">2.7.4.16</ecNumber>
    </recommendedName>
</protein>
<dbReference type="EC" id="2.7.4.16" evidence="2"/>
<feature type="binding site" evidence="2">
    <location>
        <position position="153"/>
    </location>
    <ligand>
        <name>ATP</name>
        <dbReference type="ChEBI" id="CHEBI:30616"/>
    </ligand>
</feature>
<dbReference type="GO" id="GO:0005524">
    <property type="term" value="F:ATP binding"/>
    <property type="evidence" value="ECO:0007669"/>
    <property type="project" value="UniProtKB-UniRule"/>
</dbReference>
<dbReference type="PANTHER" id="PTHR30270">
    <property type="entry name" value="THIAMINE-MONOPHOSPHATE KINASE"/>
    <property type="match status" value="1"/>
</dbReference>
<organism evidence="5 6">
    <name type="scientific">Methyloceanibacter marginalis</name>
    <dbReference type="NCBI Taxonomy" id="1774971"/>
    <lineage>
        <taxon>Bacteria</taxon>
        <taxon>Pseudomonadati</taxon>
        <taxon>Pseudomonadota</taxon>
        <taxon>Alphaproteobacteria</taxon>
        <taxon>Hyphomicrobiales</taxon>
        <taxon>Hyphomicrobiaceae</taxon>
        <taxon>Methyloceanibacter</taxon>
    </lineage>
</organism>
<dbReference type="Pfam" id="PF00586">
    <property type="entry name" value="AIRS"/>
    <property type="match status" value="1"/>
</dbReference>
<dbReference type="SUPFAM" id="SSF55326">
    <property type="entry name" value="PurM N-terminal domain-like"/>
    <property type="match status" value="1"/>
</dbReference>
<keyword evidence="2" id="KW-0547">Nucleotide-binding</keyword>
<dbReference type="InterPro" id="IPR036676">
    <property type="entry name" value="PurM-like_C_sf"/>
</dbReference>
<dbReference type="PIRSF" id="PIRSF005303">
    <property type="entry name" value="Thiam_monoph_kin"/>
    <property type="match status" value="1"/>
</dbReference>
<dbReference type="InterPro" id="IPR036921">
    <property type="entry name" value="PurM-like_N_sf"/>
</dbReference>
<gene>
    <name evidence="2" type="primary">thiL</name>
    <name evidence="5" type="ORF">AUC71_06670</name>
</gene>
<dbReference type="Proteomes" id="UP000095042">
    <property type="component" value="Unassembled WGS sequence"/>
</dbReference>
<comment type="caution">
    <text evidence="5">The sequence shown here is derived from an EMBL/GenBank/DDBJ whole genome shotgun (WGS) entry which is preliminary data.</text>
</comment>
<feature type="binding site" evidence="2">
    <location>
        <position position="79"/>
    </location>
    <ligand>
        <name>Mg(2+)</name>
        <dbReference type="ChEBI" id="CHEBI:18420"/>
        <label>3</label>
    </ligand>
</feature>
<dbReference type="SUPFAM" id="SSF56042">
    <property type="entry name" value="PurM C-terminal domain-like"/>
    <property type="match status" value="1"/>
</dbReference>
<feature type="binding site" evidence="2">
    <location>
        <position position="51"/>
    </location>
    <ligand>
        <name>Mg(2+)</name>
        <dbReference type="ChEBI" id="CHEBI:18420"/>
        <label>2</label>
    </ligand>
</feature>
<evidence type="ECO:0000256" key="1">
    <source>
        <dbReference type="ARBA" id="ARBA00022977"/>
    </source>
</evidence>
<proteinExistence type="inferred from homology"/>
<evidence type="ECO:0000256" key="2">
    <source>
        <dbReference type="HAMAP-Rule" id="MF_02128"/>
    </source>
</evidence>
<dbReference type="Pfam" id="PF02769">
    <property type="entry name" value="AIRS_C"/>
    <property type="match status" value="1"/>
</dbReference>
<dbReference type="EMBL" id="LPWD01000029">
    <property type="protein sequence ID" value="ODS03971.1"/>
    <property type="molecule type" value="Genomic_DNA"/>
</dbReference>
<feature type="domain" description="PurM-like N-terminal" evidence="3">
    <location>
        <begin position="33"/>
        <end position="145"/>
    </location>
</feature>
<sequence>MAEDEARDEGEFEIIARIFAPLARETGALDLKDDAAVLMVSEGHELVVTCDTLVEGVHFLQNDPPRSIGHKALAVNLSDLTAKGARGYVYTLSLALPKGTGTFWIEEFAAGLSDVQAETDISLIGGDTTATPGPPTITITALGLVSHQHAVMRLGASRGDRLYVSGTIGDAYLGLRLLGEPNLAETWGLTDEDVAFLVDRYRRPAVNNRLAILIRNFAQASIDVSDGLVGDIEKLCRVSHVGASIETARVPFSNAGMKVLAREPSLLPILITAGDDYGVVAAVSEKSGPGFESEAEAAGAVFSMLGTVAEASEGVRAVDAKGQAIPLKRKGFSHF</sequence>
<feature type="binding site" evidence="2">
    <location>
        <position position="226"/>
    </location>
    <ligand>
        <name>Mg(2+)</name>
        <dbReference type="ChEBI" id="CHEBI:18420"/>
        <label>5</label>
    </ligand>
</feature>
<keyword evidence="2" id="KW-0067">ATP-binding</keyword>
<feature type="binding site" evidence="2">
    <location>
        <position position="223"/>
    </location>
    <ligand>
        <name>Mg(2+)</name>
        <dbReference type="ChEBI" id="CHEBI:18420"/>
        <label>3</label>
    </ligand>
</feature>
<keyword evidence="2" id="KW-0479">Metal-binding</keyword>
<keyword evidence="6" id="KW-1185">Reference proteome</keyword>
<dbReference type="GO" id="GO:0009030">
    <property type="term" value="F:thiamine-phosphate kinase activity"/>
    <property type="evidence" value="ECO:0007669"/>
    <property type="project" value="UniProtKB-UniRule"/>
</dbReference>
<dbReference type="GO" id="GO:0009229">
    <property type="term" value="P:thiamine diphosphate biosynthetic process"/>
    <property type="evidence" value="ECO:0007669"/>
    <property type="project" value="UniProtKB-UniRule"/>
</dbReference>
<evidence type="ECO:0000313" key="6">
    <source>
        <dbReference type="Proteomes" id="UP000095042"/>
    </source>
</evidence>
<evidence type="ECO:0000259" key="3">
    <source>
        <dbReference type="Pfam" id="PF00586"/>
    </source>
</evidence>
<comment type="catalytic activity">
    <reaction evidence="2">
        <text>thiamine phosphate + ATP = thiamine diphosphate + ADP</text>
        <dbReference type="Rhea" id="RHEA:15913"/>
        <dbReference type="ChEBI" id="CHEBI:30616"/>
        <dbReference type="ChEBI" id="CHEBI:37575"/>
        <dbReference type="ChEBI" id="CHEBI:58937"/>
        <dbReference type="ChEBI" id="CHEBI:456216"/>
        <dbReference type="EC" id="2.7.4.16"/>
    </reaction>
</comment>
<evidence type="ECO:0000259" key="4">
    <source>
        <dbReference type="Pfam" id="PF02769"/>
    </source>
</evidence>
<dbReference type="CDD" id="cd02194">
    <property type="entry name" value="ThiL"/>
    <property type="match status" value="1"/>
</dbReference>
<keyword evidence="2" id="KW-0460">Magnesium</keyword>
<feature type="binding site" evidence="2">
    <location>
        <position position="34"/>
    </location>
    <ligand>
        <name>Mg(2+)</name>
        <dbReference type="ChEBI" id="CHEBI:18420"/>
        <label>3</label>
    </ligand>
</feature>
<feature type="binding site" evidence="2">
    <location>
        <position position="51"/>
    </location>
    <ligand>
        <name>Mg(2+)</name>
        <dbReference type="ChEBI" id="CHEBI:18420"/>
        <label>1</label>
    </ligand>
</feature>
<feature type="binding site" evidence="2">
    <location>
        <position position="127"/>
    </location>
    <ligand>
        <name>Mg(2+)</name>
        <dbReference type="ChEBI" id="CHEBI:18420"/>
        <label>1</label>
    </ligand>
</feature>
<dbReference type="Gene3D" id="3.90.650.10">
    <property type="entry name" value="PurM-like C-terminal domain"/>
    <property type="match status" value="1"/>
</dbReference>
<feature type="binding site" evidence="2">
    <location>
        <begin position="126"/>
        <end position="127"/>
    </location>
    <ligand>
        <name>ATP</name>
        <dbReference type="ChEBI" id="CHEBI:30616"/>
    </ligand>
</feature>
<dbReference type="InterPro" id="IPR006283">
    <property type="entry name" value="ThiL-like"/>
</dbReference>
<feature type="binding site" evidence="2">
    <location>
        <position position="275"/>
    </location>
    <ligand>
        <name>substrate</name>
    </ligand>
</feature>
<feature type="binding site" evidence="2">
    <location>
        <position position="79"/>
    </location>
    <ligand>
        <name>Mg(2+)</name>
        <dbReference type="ChEBI" id="CHEBI:18420"/>
        <label>2</label>
    </ligand>
</feature>
<feature type="binding site" evidence="2">
    <location>
        <position position="225"/>
    </location>
    <ligand>
        <name>ATP</name>
        <dbReference type="ChEBI" id="CHEBI:30616"/>
    </ligand>
</feature>
<dbReference type="InterPro" id="IPR010918">
    <property type="entry name" value="PurM-like_C_dom"/>
</dbReference>
<feature type="binding site" evidence="2">
    <location>
        <position position="58"/>
    </location>
    <ligand>
        <name>substrate</name>
    </ligand>
</feature>
<name>A0A1E3WDV6_9HYPH</name>
<dbReference type="Gene3D" id="3.30.1330.10">
    <property type="entry name" value="PurM-like, N-terminal domain"/>
    <property type="match status" value="1"/>
</dbReference>
<accession>A0A1E3WDV6</accession>
<dbReference type="GO" id="GO:0009228">
    <property type="term" value="P:thiamine biosynthetic process"/>
    <property type="evidence" value="ECO:0007669"/>
    <property type="project" value="UniProtKB-KW"/>
</dbReference>
<dbReference type="HAMAP" id="MF_02128">
    <property type="entry name" value="TMP_kinase"/>
    <property type="match status" value="1"/>
</dbReference>
<comment type="function">
    <text evidence="2">Catalyzes the ATP-dependent phosphorylation of thiamine-monophosphate (TMP) to form thiamine-pyrophosphate (TPP), the active form of vitamin B1.</text>
</comment>
<dbReference type="InterPro" id="IPR016188">
    <property type="entry name" value="PurM-like_N"/>
</dbReference>
<dbReference type="OrthoDB" id="9802811at2"/>
<keyword evidence="2" id="KW-0808">Transferase</keyword>
<feature type="domain" description="PurM-like C-terminal" evidence="4">
    <location>
        <begin position="158"/>
        <end position="314"/>
    </location>
</feature>
<comment type="similarity">
    <text evidence="2">Belongs to the thiamine-monophosphate kinase family.</text>
</comment>
<comment type="pathway">
    <text evidence="2">Cofactor biosynthesis; thiamine diphosphate biosynthesis; thiamine diphosphate from thiamine phosphate: step 1/1.</text>
</comment>
<dbReference type="PANTHER" id="PTHR30270:SF0">
    <property type="entry name" value="THIAMINE-MONOPHOSPHATE KINASE"/>
    <property type="match status" value="1"/>
</dbReference>
<keyword evidence="1 2" id="KW-0784">Thiamine biosynthesis</keyword>
<dbReference type="AlphaFoldDB" id="A0A1E3WDV6"/>
<evidence type="ECO:0000313" key="5">
    <source>
        <dbReference type="EMBL" id="ODS03971.1"/>
    </source>
</evidence>
<feature type="binding site" evidence="2">
    <location>
        <position position="332"/>
    </location>
    <ligand>
        <name>substrate</name>
    </ligand>
</feature>
<reference evidence="5 6" key="1">
    <citation type="journal article" date="2016" name="Environ. Microbiol.">
        <title>New Methyloceanibacter diversity from North Sea sediments includes methanotroph containing solely the soluble methane monooxygenase.</title>
        <authorList>
            <person name="Vekeman B."/>
            <person name="Kerckhof F.M."/>
            <person name="Cremers G."/>
            <person name="de Vos P."/>
            <person name="Vandamme P."/>
            <person name="Boon N."/>
            <person name="Op den Camp H.J."/>
            <person name="Heylen K."/>
        </authorList>
    </citation>
    <scope>NUCLEOTIDE SEQUENCE [LARGE SCALE GENOMIC DNA]</scope>
    <source>
        <strain evidence="5 6">R-67177</strain>
    </source>
</reference>
<feature type="binding site" evidence="2">
    <location>
        <position position="34"/>
    </location>
    <ligand>
        <name>Mg(2+)</name>
        <dbReference type="ChEBI" id="CHEBI:18420"/>
        <label>4</label>
    </ligand>
</feature>
<keyword evidence="2" id="KW-0418">Kinase</keyword>
<feature type="binding site" evidence="2">
    <location>
        <position position="49"/>
    </location>
    <ligand>
        <name>Mg(2+)</name>
        <dbReference type="ChEBI" id="CHEBI:18420"/>
        <label>4</label>
    </ligand>
</feature>
<dbReference type="NCBIfam" id="TIGR01379">
    <property type="entry name" value="thiL"/>
    <property type="match status" value="1"/>
</dbReference>
<comment type="miscellaneous">
    <text evidence="2">Reaction mechanism of ThiL seems to utilize a direct, inline transfer of the gamma-phosphate of ATP to TMP rather than a phosphorylated enzyme intermediate.</text>
</comment>
<comment type="caution">
    <text evidence="2">Lacks conserved residue(s) required for the propagation of feature annotation.</text>
</comment>
<dbReference type="GO" id="GO:0000287">
    <property type="term" value="F:magnesium ion binding"/>
    <property type="evidence" value="ECO:0007669"/>
    <property type="project" value="UniProtKB-UniRule"/>
</dbReference>
<dbReference type="RefSeq" id="WP_069622827.1">
    <property type="nucleotide sequence ID" value="NZ_LPWD01000029.1"/>
</dbReference>
<feature type="binding site" evidence="2">
    <location>
        <position position="79"/>
    </location>
    <ligand>
        <name>Mg(2+)</name>
        <dbReference type="ChEBI" id="CHEBI:18420"/>
        <label>4</label>
    </ligand>
</feature>
<dbReference type="UniPathway" id="UPA00060">
    <property type="reaction ID" value="UER00142"/>
</dbReference>